<dbReference type="Proteomes" id="UP001596392">
    <property type="component" value="Unassembled WGS sequence"/>
</dbReference>
<evidence type="ECO:0000256" key="1">
    <source>
        <dbReference type="SAM" id="SignalP"/>
    </source>
</evidence>
<protein>
    <submittedName>
        <fullName evidence="2">DUF4832 domain-containing protein</fullName>
    </submittedName>
</protein>
<sequence>MRRTIRLTVALLAALTLAAGTPAAARPAPTTPAWTPLAYTSAPADNPLKGFMPYAGSYQTFPYSMEWFYLPVRDVMTGPNQFRWDAVERQLNAIAARGHQAVFRFYLDYPGKPTGIPQYLLDQGLDTHAYDDFGNNGVSVAPDYSDPRLVSALQNFITALGRRYDGDPRIGFLTLGLIGFWGEWHTWPYDGWTKPENWMPSTEILTGILNDFETSFDETRLLARYPSAQNKELGIGYHDDSFAFETLPVQSWHFVQRLIDEGVTDKWQREPIGGELRPEIQSCLFEHPVSCGQYEDFTQSVDQTHISWMINHAAFAPDGYTGDEYFRALAAAKSLGYELTVTEAALSRDRVSVRVANRGTAPFYYDWRAELAAVDSQGRLVKRWKTDWTVTGIQPGQDPAELTSRIDTRGLRPGSYDIVLRVANPLPNGIPLRFANTSQDIHTGWLHLGAVTTR</sequence>
<feature type="chain" id="PRO_5045378723" evidence="1">
    <location>
        <begin position="26"/>
        <end position="454"/>
    </location>
</feature>
<evidence type="ECO:0000313" key="2">
    <source>
        <dbReference type="EMBL" id="MFC7244964.1"/>
    </source>
</evidence>
<dbReference type="InterPro" id="IPR017853">
    <property type="entry name" value="GH"/>
</dbReference>
<keyword evidence="3" id="KW-1185">Reference proteome</keyword>
<dbReference type="EMBL" id="JBHTAC010000021">
    <property type="protein sequence ID" value="MFC7244964.1"/>
    <property type="molecule type" value="Genomic_DNA"/>
</dbReference>
<accession>A0ABW2GYC9</accession>
<dbReference type="RefSeq" id="WP_376807926.1">
    <property type="nucleotide sequence ID" value="NZ_JBHTAC010000021.1"/>
</dbReference>
<proteinExistence type="predicted"/>
<feature type="signal peptide" evidence="1">
    <location>
        <begin position="1"/>
        <end position="25"/>
    </location>
</feature>
<dbReference type="Gene3D" id="3.20.20.80">
    <property type="entry name" value="Glycosidases"/>
    <property type="match status" value="1"/>
</dbReference>
<comment type="caution">
    <text evidence="2">The sequence shown here is derived from an EMBL/GenBank/DDBJ whole genome shotgun (WGS) entry which is preliminary data.</text>
</comment>
<evidence type="ECO:0000313" key="3">
    <source>
        <dbReference type="Proteomes" id="UP001596392"/>
    </source>
</evidence>
<organism evidence="2 3">
    <name type="scientific">Catellatospora aurea</name>
    <dbReference type="NCBI Taxonomy" id="1337874"/>
    <lineage>
        <taxon>Bacteria</taxon>
        <taxon>Bacillati</taxon>
        <taxon>Actinomycetota</taxon>
        <taxon>Actinomycetes</taxon>
        <taxon>Micromonosporales</taxon>
        <taxon>Micromonosporaceae</taxon>
        <taxon>Catellatospora</taxon>
    </lineage>
</organism>
<reference evidence="3" key="1">
    <citation type="journal article" date="2019" name="Int. J. Syst. Evol. Microbiol.">
        <title>The Global Catalogue of Microorganisms (GCM) 10K type strain sequencing project: providing services to taxonomists for standard genome sequencing and annotation.</title>
        <authorList>
            <consortium name="The Broad Institute Genomics Platform"/>
            <consortium name="The Broad Institute Genome Sequencing Center for Infectious Disease"/>
            <person name="Wu L."/>
            <person name="Ma J."/>
        </authorList>
    </citation>
    <scope>NUCLEOTIDE SEQUENCE [LARGE SCALE GENOMIC DNA]</scope>
    <source>
        <strain evidence="3">CGMCC 1.9106</strain>
    </source>
</reference>
<dbReference type="SUPFAM" id="SSF51445">
    <property type="entry name" value="(Trans)glycosidases"/>
    <property type="match status" value="1"/>
</dbReference>
<keyword evidence="1" id="KW-0732">Signal</keyword>
<gene>
    <name evidence="2" type="ORF">ACFQO7_21020</name>
</gene>
<name>A0ABW2GYC9_9ACTN</name>